<dbReference type="GO" id="GO:0004386">
    <property type="term" value="F:helicase activity"/>
    <property type="evidence" value="ECO:0007669"/>
    <property type="project" value="UniProtKB-KW"/>
</dbReference>
<evidence type="ECO:0000259" key="6">
    <source>
        <dbReference type="PROSITE" id="PS51192"/>
    </source>
</evidence>
<dbReference type="PANTHER" id="PTHR43519:SF1">
    <property type="entry name" value="ATP-DEPENDENT RNA HELICASE HRPB"/>
    <property type="match status" value="1"/>
</dbReference>
<feature type="region of interest" description="Disordered" evidence="5">
    <location>
        <begin position="808"/>
        <end position="831"/>
    </location>
</feature>
<dbReference type="SUPFAM" id="SSF52540">
    <property type="entry name" value="P-loop containing nucleoside triphosphate hydrolases"/>
    <property type="match status" value="1"/>
</dbReference>
<accession>A0A285U5Y8</accession>
<dbReference type="GO" id="GO:0003676">
    <property type="term" value="F:nucleic acid binding"/>
    <property type="evidence" value="ECO:0007669"/>
    <property type="project" value="InterPro"/>
</dbReference>
<dbReference type="FunFam" id="3.40.50.300:FF:002125">
    <property type="entry name" value="ATP-dependent helicase HrpB"/>
    <property type="match status" value="1"/>
</dbReference>
<organism evidence="8 9">
    <name type="scientific">Rhizobium subbaraonis</name>
    <dbReference type="NCBI Taxonomy" id="908946"/>
    <lineage>
        <taxon>Bacteria</taxon>
        <taxon>Pseudomonadati</taxon>
        <taxon>Pseudomonadota</taxon>
        <taxon>Alphaproteobacteria</taxon>
        <taxon>Hyphomicrobiales</taxon>
        <taxon>Rhizobiaceae</taxon>
        <taxon>Rhizobium/Agrobacterium group</taxon>
        <taxon>Rhizobium</taxon>
    </lineage>
</organism>
<dbReference type="AlphaFoldDB" id="A0A285U5Y8"/>
<dbReference type="CDD" id="cd18791">
    <property type="entry name" value="SF2_C_RHA"/>
    <property type="match status" value="1"/>
</dbReference>
<evidence type="ECO:0000313" key="9">
    <source>
        <dbReference type="Proteomes" id="UP000219167"/>
    </source>
</evidence>
<dbReference type="GO" id="GO:0016787">
    <property type="term" value="F:hydrolase activity"/>
    <property type="evidence" value="ECO:0007669"/>
    <property type="project" value="UniProtKB-KW"/>
</dbReference>
<dbReference type="Pfam" id="PF00270">
    <property type="entry name" value="DEAD"/>
    <property type="match status" value="1"/>
</dbReference>
<dbReference type="InterPro" id="IPR001650">
    <property type="entry name" value="Helicase_C-like"/>
</dbReference>
<dbReference type="Gene3D" id="3.40.50.300">
    <property type="entry name" value="P-loop containing nucleotide triphosphate hydrolases"/>
    <property type="match status" value="2"/>
</dbReference>
<dbReference type="PANTHER" id="PTHR43519">
    <property type="entry name" value="ATP-DEPENDENT RNA HELICASE HRPB"/>
    <property type="match status" value="1"/>
</dbReference>
<evidence type="ECO:0000256" key="3">
    <source>
        <dbReference type="ARBA" id="ARBA00022806"/>
    </source>
</evidence>
<keyword evidence="2" id="KW-0378">Hydrolase</keyword>
<dbReference type="InterPro" id="IPR013689">
    <property type="entry name" value="RNA_helicase_ATP-dep_HrpB_C"/>
</dbReference>
<dbReference type="GO" id="GO:0005524">
    <property type="term" value="F:ATP binding"/>
    <property type="evidence" value="ECO:0007669"/>
    <property type="project" value="UniProtKB-KW"/>
</dbReference>
<dbReference type="CDD" id="cd17990">
    <property type="entry name" value="DEXHc_HrpB"/>
    <property type="match status" value="1"/>
</dbReference>
<keyword evidence="3 8" id="KW-0347">Helicase</keyword>
<dbReference type="SMART" id="SM00487">
    <property type="entry name" value="DEXDc"/>
    <property type="match status" value="1"/>
</dbReference>
<dbReference type="PIRSF" id="PIRSF005496">
    <property type="entry name" value="ATP_hel_hrpB"/>
    <property type="match status" value="1"/>
</dbReference>
<dbReference type="SMART" id="SM00847">
    <property type="entry name" value="HA2"/>
    <property type="match status" value="1"/>
</dbReference>
<evidence type="ECO:0000256" key="2">
    <source>
        <dbReference type="ARBA" id="ARBA00022801"/>
    </source>
</evidence>
<evidence type="ECO:0000313" key="8">
    <source>
        <dbReference type="EMBL" id="SOC37133.1"/>
    </source>
</evidence>
<evidence type="ECO:0000256" key="4">
    <source>
        <dbReference type="ARBA" id="ARBA00022840"/>
    </source>
</evidence>
<dbReference type="InterPro" id="IPR014001">
    <property type="entry name" value="Helicase_ATP-bd"/>
</dbReference>
<dbReference type="EMBL" id="OBQD01000004">
    <property type="protein sequence ID" value="SOC37133.1"/>
    <property type="molecule type" value="Genomic_DNA"/>
</dbReference>
<dbReference type="Proteomes" id="UP000219167">
    <property type="component" value="Unassembled WGS sequence"/>
</dbReference>
<dbReference type="PROSITE" id="PS51194">
    <property type="entry name" value="HELICASE_CTER"/>
    <property type="match status" value="1"/>
</dbReference>
<evidence type="ECO:0000256" key="5">
    <source>
        <dbReference type="SAM" id="MobiDB-lite"/>
    </source>
</evidence>
<dbReference type="PROSITE" id="PS51192">
    <property type="entry name" value="HELICASE_ATP_BIND_1"/>
    <property type="match status" value="1"/>
</dbReference>
<dbReference type="InterPro" id="IPR027417">
    <property type="entry name" value="P-loop_NTPase"/>
</dbReference>
<name>A0A285U5Y8_9HYPH</name>
<dbReference type="InterPro" id="IPR007502">
    <property type="entry name" value="Helicase-assoc_dom"/>
</dbReference>
<evidence type="ECO:0000256" key="1">
    <source>
        <dbReference type="ARBA" id="ARBA00022741"/>
    </source>
</evidence>
<evidence type="ECO:0000259" key="7">
    <source>
        <dbReference type="PROSITE" id="PS51194"/>
    </source>
</evidence>
<keyword evidence="4" id="KW-0067">ATP-binding</keyword>
<sequence length="831" mass="89609">MSEPSFTGATRIPPGGLPKLPVSEVLPQLSQALVDGNRAILAAPPGAGKTTLVPLHLLNAPWRGSNGRIILLEPRRLAARAAAGRMAELLGENVGDTIGYRMRLESRISARTRIEVVTEGVFARMIIEDPELSGIAAVLFDEFHERSLDADLGLALALDAQSALREDLRILVMSATLDVDRVSRLMDAPAIESAGRSFPIDIRYADRPAGERIEDTMARAIREAHSGETGSILAFLPGQAEIRRTMERLEGRFDENTALVPLYGNLTQREQDEAIRPTALGRRKIVLATSVAETSITIDGVRVVIDSGLQRLPVFEAPTGITRLETVRVSRASAEQRAGRAGRTEPGIAIRLWHAGQTAALRAFTPPQILASDLSGFVLDLAQWGVTDPSSLGLIDQPPLSSLEEARTLLRLLGAIDGSGSLTATGRKMRSLALPPRLAAMVIHAARDDAALEAALLAVLLTEQGLGGPSIDLEERLRRFKSERGERADASRRLAGRIAAAAGGTAASATARPGALLMHAFPDRIALQRGGSGRFVMANGRGAELPETEGLAASPMLVVADLTGQAGRHRVLAAAAVSRADVEAEMADSFVREDQCLFDPASRQVRARRVTRLGAIIFEEKPLPRPTGANAARALAEGVKMLGLQALPFSKSGGQLRERIGFLHRSVGAPWPDTGDEALLSRLDEWFTPFQEQTRGLDDVTPASLSEGLMALVPYALQRDLERLVPTHFEAPTGQRHPIRYDGAEPTLPIRVQELYGLRAHPALAGGRLPLLLELLSPAHRPIQTTRDLPGFWAGSWKDVRAEMRGRYPRHPWPEDPANAAPTTRAKPRGT</sequence>
<dbReference type="InterPro" id="IPR010225">
    <property type="entry name" value="HrpB"/>
</dbReference>
<dbReference type="InterPro" id="IPR049614">
    <property type="entry name" value="HrpB_DEXH"/>
</dbReference>
<dbReference type="Pfam" id="PF00271">
    <property type="entry name" value="Helicase_C"/>
    <property type="match status" value="1"/>
</dbReference>
<feature type="domain" description="Helicase C-terminal" evidence="7">
    <location>
        <begin position="212"/>
        <end position="385"/>
    </location>
</feature>
<dbReference type="NCBIfam" id="TIGR01970">
    <property type="entry name" value="DEAH_box_HrpB"/>
    <property type="match status" value="1"/>
</dbReference>
<keyword evidence="9" id="KW-1185">Reference proteome</keyword>
<reference evidence="8 9" key="1">
    <citation type="submission" date="2017-08" db="EMBL/GenBank/DDBJ databases">
        <authorList>
            <person name="de Groot N.N."/>
        </authorList>
    </citation>
    <scope>NUCLEOTIDE SEQUENCE [LARGE SCALE GENOMIC DNA]</scope>
    <source>
        <strain evidence="8 9">JC85</strain>
    </source>
</reference>
<protein>
    <submittedName>
        <fullName evidence="8">ATP-dependent helicase HrpB</fullName>
    </submittedName>
</protein>
<dbReference type="InterPro" id="IPR011545">
    <property type="entry name" value="DEAD/DEAH_box_helicase_dom"/>
</dbReference>
<keyword evidence="1" id="KW-0547">Nucleotide-binding</keyword>
<dbReference type="SMART" id="SM00490">
    <property type="entry name" value="HELICc"/>
    <property type="match status" value="1"/>
</dbReference>
<dbReference type="Pfam" id="PF08482">
    <property type="entry name" value="HrpB_C"/>
    <property type="match status" value="1"/>
</dbReference>
<gene>
    <name evidence="8" type="ORF">SAMN05892877_1041</name>
</gene>
<dbReference type="Gene3D" id="1.20.120.1080">
    <property type="match status" value="1"/>
</dbReference>
<feature type="domain" description="Helicase ATP-binding" evidence="6">
    <location>
        <begin position="30"/>
        <end position="195"/>
    </location>
</feature>
<proteinExistence type="predicted"/>